<sequence length="78" mass="8866">MDWQRNLRCLYEKAFLGSSRSGGPLKGPLTSLCRSLSRNPDASLNGEWVPEISAFAHRTAERRRPLEKIPFGEPFFES</sequence>
<dbReference type="OrthoDB" id="10338962at2759"/>
<accession>A0A8X6UR92</accession>
<dbReference type="AlphaFoldDB" id="A0A8X6UR92"/>
<proteinExistence type="predicted"/>
<gene>
    <name evidence="1" type="ORF">NPIL_667421</name>
</gene>
<protein>
    <submittedName>
        <fullName evidence="1">Uncharacterized protein</fullName>
    </submittedName>
</protein>
<evidence type="ECO:0000313" key="1">
    <source>
        <dbReference type="EMBL" id="GFU34823.1"/>
    </source>
</evidence>
<comment type="caution">
    <text evidence="1">The sequence shown here is derived from an EMBL/GenBank/DDBJ whole genome shotgun (WGS) entry which is preliminary data.</text>
</comment>
<keyword evidence="2" id="KW-1185">Reference proteome</keyword>
<dbReference type="Proteomes" id="UP000887013">
    <property type="component" value="Unassembled WGS sequence"/>
</dbReference>
<dbReference type="EMBL" id="BMAW01034333">
    <property type="protein sequence ID" value="GFU34823.1"/>
    <property type="molecule type" value="Genomic_DNA"/>
</dbReference>
<name>A0A8X6UR92_NEPPI</name>
<organism evidence="1 2">
    <name type="scientific">Nephila pilipes</name>
    <name type="common">Giant wood spider</name>
    <name type="synonym">Nephila maculata</name>
    <dbReference type="NCBI Taxonomy" id="299642"/>
    <lineage>
        <taxon>Eukaryota</taxon>
        <taxon>Metazoa</taxon>
        <taxon>Ecdysozoa</taxon>
        <taxon>Arthropoda</taxon>
        <taxon>Chelicerata</taxon>
        <taxon>Arachnida</taxon>
        <taxon>Araneae</taxon>
        <taxon>Araneomorphae</taxon>
        <taxon>Entelegynae</taxon>
        <taxon>Araneoidea</taxon>
        <taxon>Nephilidae</taxon>
        <taxon>Nephila</taxon>
    </lineage>
</organism>
<evidence type="ECO:0000313" key="2">
    <source>
        <dbReference type="Proteomes" id="UP000887013"/>
    </source>
</evidence>
<reference evidence="1" key="1">
    <citation type="submission" date="2020-08" db="EMBL/GenBank/DDBJ databases">
        <title>Multicomponent nature underlies the extraordinary mechanical properties of spider dragline silk.</title>
        <authorList>
            <person name="Kono N."/>
            <person name="Nakamura H."/>
            <person name="Mori M."/>
            <person name="Yoshida Y."/>
            <person name="Ohtoshi R."/>
            <person name="Malay A.D."/>
            <person name="Moran D.A.P."/>
            <person name="Tomita M."/>
            <person name="Numata K."/>
            <person name="Arakawa K."/>
        </authorList>
    </citation>
    <scope>NUCLEOTIDE SEQUENCE</scope>
</reference>